<dbReference type="PROSITE" id="PS51736">
    <property type="entry name" value="RECOMBINASES_3"/>
    <property type="match status" value="1"/>
</dbReference>
<evidence type="ECO:0000259" key="1">
    <source>
        <dbReference type="PROSITE" id="PS51736"/>
    </source>
</evidence>
<reference evidence="2 3" key="1">
    <citation type="submission" date="2018-03" db="EMBL/GenBank/DDBJ databases">
        <title>First report of an OXA-48+CTX-M-M-producing Kluyvera ascorbata clone recovered from patients admitted in a University Hospital in Madrid, Spain.</title>
        <authorList>
            <person name="Hernandez-Garcia M."/>
            <person name="Leon-Sampedro R."/>
            <person name="Perez-Viso B."/>
            <person name="Morosini M.I."/>
            <person name="Lopez-Fresnena N."/>
            <person name="Coque T.M."/>
            <person name="Bonten M."/>
            <person name="Malhotra-Kumar S."/>
            <person name="Ruiz-Garbajosa P."/>
            <person name="Canton R."/>
        </authorList>
    </citation>
    <scope>NUCLEOTIDE SEQUENCE [LARGE SCALE GENOMIC DNA]</scope>
    <source>
        <strain evidence="2 3">KA2</strain>
    </source>
</reference>
<sequence>MNCMIYMRASTETQDASRAEDELKTFAAANGLTICGWYRENISGTQLERPQLNKLLHDAGPGFVLLVEKLDRLSRLTRSEWEQLKERIRAKRLRIVCCDIPTTLAVLQGEQPTGAGGFDVRNVVLDALNSMLLDIAAAWARDDYETRRKRQAQGIKKAVEAGKYKGKQPNTALHKKILKYAAAGHRPGEIARLAGCSRSTVLRVTREQ</sequence>
<dbReference type="PANTHER" id="PTHR30461">
    <property type="entry name" value="DNA-INVERTASE FROM LAMBDOID PROPHAGE"/>
    <property type="match status" value="1"/>
</dbReference>
<evidence type="ECO:0000313" key="3">
    <source>
        <dbReference type="Proteomes" id="UP000240892"/>
    </source>
</evidence>
<protein>
    <recommendedName>
        <fullName evidence="1">Resolvase/invertase-type recombinase catalytic domain-containing protein</fullName>
    </recommendedName>
</protein>
<gene>
    <name evidence="2" type="ORF">C8256_24720</name>
</gene>
<dbReference type="SMART" id="SM00857">
    <property type="entry name" value="Resolvase"/>
    <property type="match status" value="1"/>
</dbReference>
<dbReference type="InterPro" id="IPR006119">
    <property type="entry name" value="Resolv_N"/>
</dbReference>
<dbReference type="AlphaFoldDB" id="A0A2T2XV31"/>
<proteinExistence type="predicted"/>
<dbReference type="InterPro" id="IPR050639">
    <property type="entry name" value="SSR_resolvase"/>
</dbReference>
<comment type="caution">
    <text evidence="2">The sequence shown here is derived from an EMBL/GenBank/DDBJ whole genome shotgun (WGS) entry which is preliminary data.</text>
</comment>
<dbReference type="EMBL" id="PYHO01000043">
    <property type="protein sequence ID" value="PSR44170.1"/>
    <property type="molecule type" value="Genomic_DNA"/>
</dbReference>
<feature type="domain" description="Resolvase/invertase-type recombinase catalytic" evidence="1">
    <location>
        <begin position="2"/>
        <end position="162"/>
    </location>
</feature>
<dbReference type="RefSeq" id="WP_024008471.1">
    <property type="nucleotide sequence ID" value="NZ_CABMMU010000043.1"/>
</dbReference>
<organism evidence="2 3">
    <name type="scientific">Kluyvera genomosp. 2</name>
    <dbReference type="NCBI Taxonomy" id="2774054"/>
    <lineage>
        <taxon>Bacteria</taxon>
        <taxon>Pseudomonadati</taxon>
        <taxon>Pseudomonadota</taxon>
        <taxon>Gammaproteobacteria</taxon>
        <taxon>Enterobacterales</taxon>
        <taxon>Enterobacteriaceae</taxon>
        <taxon>Kluyvera</taxon>
    </lineage>
</organism>
<name>A0A2T2XV31_9ENTR</name>
<keyword evidence="3" id="KW-1185">Reference proteome</keyword>
<dbReference type="GO" id="GO:0000150">
    <property type="term" value="F:DNA strand exchange activity"/>
    <property type="evidence" value="ECO:0007669"/>
    <property type="project" value="InterPro"/>
</dbReference>
<dbReference type="GO" id="GO:0003677">
    <property type="term" value="F:DNA binding"/>
    <property type="evidence" value="ECO:0007669"/>
    <property type="project" value="InterPro"/>
</dbReference>
<accession>A0A2T2XV31</accession>
<dbReference type="Pfam" id="PF00239">
    <property type="entry name" value="Resolvase"/>
    <property type="match status" value="1"/>
</dbReference>
<dbReference type="PANTHER" id="PTHR30461:SF25">
    <property type="entry name" value="RESOLVASE-RELATED"/>
    <property type="match status" value="1"/>
</dbReference>
<dbReference type="InterPro" id="IPR036162">
    <property type="entry name" value="Resolvase-like_N_sf"/>
</dbReference>
<dbReference type="Proteomes" id="UP000240892">
    <property type="component" value="Unassembled WGS sequence"/>
</dbReference>
<dbReference type="SUPFAM" id="SSF53041">
    <property type="entry name" value="Resolvase-like"/>
    <property type="match status" value="1"/>
</dbReference>
<dbReference type="Gene3D" id="3.40.50.1390">
    <property type="entry name" value="Resolvase, N-terminal catalytic domain"/>
    <property type="match status" value="1"/>
</dbReference>
<evidence type="ECO:0000313" key="2">
    <source>
        <dbReference type="EMBL" id="PSR44170.1"/>
    </source>
</evidence>